<dbReference type="InterPro" id="IPR036188">
    <property type="entry name" value="FAD/NAD-bd_sf"/>
</dbReference>
<proteinExistence type="predicted"/>
<feature type="compositionally biased region" description="Low complexity" evidence="7">
    <location>
        <begin position="19"/>
        <end position="31"/>
    </location>
</feature>
<feature type="compositionally biased region" description="Polar residues" evidence="7">
    <location>
        <begin position="1"/>
        <end position="18"/>
    </location>
</feature>
<dbReference type="Gene3D" id="3.50.50.60">
    <property type="entry name" value="FAD/NAD(P)-binding domain"/>
    <property type="match status" value="1"/>
</dbReference>
<dbReference type="InterPro" id="IPR007219">
    <property type="entry name" value="XnlR_reg_dom"/>
</dbReference>
<evidence type="ECO:0008006" key="12">
    <source>
        <dbReference type="Google" id="ProtNLM"/>
    </source>
</evidence>
<dbReference type="AlphaFoldDB" id="A0A438MRN6"/>
<dbReference type="InterPro" id="IPR002938">
    <property type="entry name" value="FAD-bd"/>
</dbReference>
<dbReference type="GO" id="GO:0004497">
    <property type="term" value="F:monooxygenase activity"/>
    <property type="evidence" value="ECO:0007669"/>
    <property type="project" value="UniProtKB-KW"/>
</dbReference>
<organism evidence="10 11">
    <name type="scientific">Exophiala mesophila</name>
    <name type="common">Black yeast-like fungus</name>
    <dbReference type="NCBI Taxonomy" id="212818"/>
    <lineage>
        <taxon>Eukaryota</taxon>
        <taxon>Fungi</taxon>
        <taxon>Dikarya</taxon>
        <taxon>Ascomycota</taxon>
        <taxon>Pezizomycotina</taxon>
        <taxon>Eurotiomycetes</taxon>
        <taxon>Chaetothyriomycetidae</taxon>
        <taxon>Chaetothyriales</taxon>
        <taxon>Herpotrichiellaceae</taxon>
        <taxon>Exophiala</taxon>
    </lineage>
</organism>
<evidence type="ECO:0000256" key="5">
    <source>
        <dbReference type="ARBA" id="ARBA00023033"/>
    </source>
</evidence>
<protein>
    <recommendedName>
        <fullName evidence="12">FAD-binding domain-containing protein</fullName>
    </recommendedName>
</protein>
<comment type="caution">
    <text evidence="10">The sequence shown here is derived from an EMBL/GenBank/DDBJ whole genome shotgun (WGS) entry which is preliminary data.</text>
</comment>
<feature type="domain" description="FAD-binding" evidence="8">
    <location>
        <begin position="805"/>
        <end position="902"/>
    </location>
</feature>
<feature type="compositionally biased region" description="Basic and acidic residues" evidence="7">
    <location>
        <begin position="898"/>
        <end position="907"/>
    </location>
</feature>
<keyword evidence="4" id="KW-0560">Oxidoreductase</keyword>
<sequence>MSQTALEPKSLGSSSAYTSLQSQGNQSSSSSLEPRRDADPTRASHVSIPEDPLQHFGNKCQKTPIRFLLNYTDITNRTILDFRNSLESGRYLGNPKPISEQQCYITPPRELDLEWIDRGAQEYLPLFELHLHEQDFNTEIESGFPVLSDEKTVKVEERLLSFLAKLPTMSRNCGTGETQSSERPSLAALASTGNIKQAFRFFFQRMHPYNVPIHRPTFHIETISAELLLSIVIAGSIYSYPRDNYYAALQAFDLLENAVFGSPELVELERTGFSHKTVVDCKKLEILNAAIIVMYLQLVAVAACRAWSLFSIQQRNPLGLSVEDQWKQWIEMESVKRTVLTIFCMDSELMIFWRAAPRIMVSELTGELPSSETAFRANTCHEWHKCAPEHFGKPNYSIAKLVEQILNKMPHDSIKADIHFISTYGLQTALYGLHHLLFLGQANRLYGLEPQNLVAPLRTWRMLWVLKHSCIHSDVDAELASVDIGMEVCWLAFLFIHVGADHDALRNFDTNSLDKMHQLDEYDRMTARQMKPVIISGAGLVGLTLAQALQRDGIPFEIYERDSGMFSRYGGWAISLHWIIPALQTCLTPDAFTRLMALHNDPESLKSIDGVPYRYINLQTGKPKFEDWGPAHLRVPRLKLRELLAEGIKINWNVTVVGWKPQAGGVVVNLSDGTTREGSFVAAAEGKNSKIKAQLMGVEKAKLHDLPIDLVGLKVRLSPERAAFFRSINPIFWHGAHPETQRFLFFSTISTPEVNGSASTDSAFYEVQLNISWVKDATKPPLLASDDERRRIFKMAATEGSGFWKELREAIEAIPDDAAEVLDIKMQDWPSVAWPSAHGEVTLLGDALHPMTMYRGEAANHGMFDAVHLRSKLRQHTLGQKTLEQAIQEYETEAVERGNRAFSFHDLETDEEDGEDDERETTL</sequence>
<feature type="region of interest" description="Disordered" evidence="7">
    <location>
        <begin position="1"/>
        <end position="55"/>
    </location>
</feature>
<evidence type="ECO:0000313" key="10">
    <source>
        <dbReference type="EMBL" id="RVX65752.1"/>
    </source>
</evidence>
<keyword evidence="2" id="KW-0285">Flavoprotein</keyword>
<dbReference type="GO" id="GO:0071949">
    <property type="term" value="F:FAD binding"/>
    <property type="evidence" value="ECO:0007669"/>
    <property type="project" value="InterPro"/>
</dbReference>
<evidence type="ECO:0000313" key="11">
    <source>
        <dbReference type="Proteomes" id="UP000288859"/>
    </source>
</evidence>
<reference evidence="10 11" key="1">
    <citation type="submission" date="2017-03" db="EMBL/GenBank/DDBJ databases">
        <title>Genomes of endolithic fungi from Antarctica.</title>
        <authorList>
            <person name="Coleine C."/>
            <person name="Masonjones S."/>
            <person name="Stajich J.E."/>
        </authorList>
    </citation>
    <scope>NUCLEOTIDE SEQUENCE [LARGE SCALE GENOMIC DNA]</scope>
    <source>
        <strain evidence="10 11">CCFEE 6314</strain>
    </source>
</reference>
<evidence type="ECO:0000256" key="4">
    <source>
        <dbReference type="ARBA" id="ARBA00023002"/>
    </source>
</evidence>
<dbReference type="VEuPathDB" id="FungiDB:PV10_04276"/>
<evidence type="ECO:0000259" key="9">
    <source>
        <dbReference type="Pfam" id="PF04082"/>
    </source>
</evidence>
<dbReference type="EMBL" id="NAJM01000084">
    <property type="protein sequence ID" value="RVX65752.1"/>
    <property type="molecule type" value="Genomic_DNA"/>
</dbReference>
<dbReference type="PANTHER" id="PTHR47178:SF1">
    <property type="entry name" value="FAD-BINDING DOMAIN-CONTAINING PROTEIN-RELATED"/>
    <property type="match status" value="1"/>
</dbReference>
<dbReference type="GO" id="GO:0008270">
    <property type="term" value="F:zinc ion binding"/>
    <property type="evidence" value="ECO:0007669"/>
    <property type="project" value="InterPro"/>
</dbReference>
<feature type="compositionally biased region" description="Basic and acidic residues" evidence="7">
    <location>
        <begin position="33"/>
        <end position="42"/>
    </location>
</feature>
<keyword evidence="5" id="KW-0503">Monooxygenase</keyword>
<feature type="region of interest" description="Disordered" evidence="7">
    <location>
        <begin position="898"/>
        <end position="923"/>
    </location>
</feature>
<feature type="domain" description="Xylanolytic transcriptional activator regulatory" evidence="9">
    <location>
        <begin position="202"/>
        <end position="371"/>
    </location>
</feature>
<dbReference type="PANTHER" id="PTHR47178">
    <property type="entry name" value="MONOOXYGENASE, FAD-BINDING"/>
    <property type="match status" value="1"/>
</dbReference>
<dbReference type="Pfam" id="PF04082">
    <property type="entry name" value="Fungal_trans"/>
    <property type="match status" value="1"/>
</dbReference>
<evidence type="ECO:0000259" key="8">
    <source>
        <dbReference type="Pfam" id="PF01494"/>
    </source>
</evidence>
<dbReference type="PRINTS" id="PR00420">
    <property type="entry name" value="RNGMNOXGNASE"/>
</dbReference>
<dbReference type="Pfam" id="PF01494">
    <property type="entry name" value="FAD_binding_3"/>
    <property type="match status" value="1"/>
</dbReference>
<evidence type="ECO:0000256" key="7">
    <source>
        <dbReference type="SAM" id="MobiDB-lite"/>
    </source>
</evidence>
<dbReference type="CDD" id="cd12148">
    <property type="entry name" value="fungal_TF_MHR"/>
    <property type="match status" value="1"/>
</dbReference>
<dbReference type="OrthoDB" id="47494at2759"/>
<name>A0A438MRN6_EXOME</name>
<dbReference type="GO" id="GO:0006351">
    <property type="term" value="P:DNA-templated transcription"/>
    <property type="evidence" value="ECO:0007669"/>
    <property type="project" value="InterPro"/>
</dbReference>
<accession>A0A438MRN6</accession>
<feature type="compositionally biased region" description="Acidic residues" evidence="7">
    <location>
        <begin position="908"/>
        <end position="923"/>
    </location>
</feature>
<comment type="cofactor">
    <cofactor evidence="1">
        <name>FAD</name>
        <dbReference type="ChEBI" id="CHEBI:57692"/>
    </cofactor>
</comment>
<dbReference type="SUPFAM" id="SSF51905">
    <property type="entry name" value="FAD/NAD(P)-binding domain"/>
    <property type="match status" value="1"/>
</dbReference>
<evidence type="ECO:0000256" key="3">
    <source>
        <dbReference type="ARBA" id="ARBA00022827"/>
    </source>
</evidence>
<evidence type="ECO:0000256" key="2">
    <source>
        <dbReference type="ARBA" id="ARBA00022630"/>
    </source>
</evidence>
<dbReference type="GO" id="GO:0003677">
    <property type="term" value="F:DNA binding"/>
    <property type="evidence" value="ECO:0007669"/>
    <property type="project" value="InterPro"/>
</dbReference>
<keyword evidence="6" id="KW-0539">Nucleus</keyword>
<dbReference type="Proteomes" id="UP000288859">
    <property type="component" value="Unassembled WGS sequence"/>
</dbReference>
<evidence type="ECO:0000256" key="1">
    <source>
        <dbReference type="ARBA" id="ARBA00001974"/>
    </source>
</evidence>
<gene>
    <name evidence="10" type="ORF">B0A52_10387</name>
</gene>
<keyword evidence="3" id="KW-0274">FAD</keyword>
<evidence type="ECO:0000256" key="6">
    <source>
        <dbReference type="ARBA" id="ARBA00023242"/>
    </source>
</evidence>